<accession>K1P0Q4</accession>
<protein>
    <submittedName>
        <fullName evidence="1">Uncharacterized protein</fullName>
    </submittedName>
</protein>
<proteinExistence type="predicted"/>
<sequence>MSARLRLSKSAVNLQVELCGNAVTRCGSSVRTLGRSQDAMTSPLEKLIRLLSPEKFAVVGVQLFYCKNFEYNLQKLKDGRGHSTA</sequence>
<gene>
    <name evidence="1" type="ORF">CGI_10001129</name>
</gene>
<evidence type="ECO:0000313" key="1">
    <source>
        <dbReference type="EMBL" id="EKC17322.1"/>
    </source>
</evidence>
<organism evidence="1">
    <name type="scientific">Magallana gigas</name>
    <name type="common">Pacific oyster</name>
    <name type="synonym">Crassostrea gigas</name>
    <dbReference type="NCBI Taxonomy" id="29159"/>
    <lineage>
        <taxon>Eukaryota</taxon>
        <taxon>Metazoa</taxon>
        <taxon>Spiralia</taxon>
        <taxon>Lophotrochozoa</taxon>
        <taxon>Mollusca</taxon>
        <taxon>Bivalvia</taxon>
        <taxon>Autobranchia</taxon>
        <taxon>Pteriomorphia</taxon>
        <taxon>Ostreida</taxon>
        <taxon>Ostreoidea</taxon>
        <taxon>Ostreidae</taxon>
        <taxon>Magallana</taxon>
    </lineage>
</organism>
<name>K1P0Q4_MAGGI</name>
<dbReference type="HOGENOM" id="CLU_2514822_0_0_1"/>
<reference evidence="1" key="1">
    <citation type="journal article" date="2012" name="Nature">
        <title>The oyster genome reveals stress adaptation and complexity of shell formation.</title>
        <authorList>
            <person name="Zhang G."/>
            <person name="Fang X."/>
            <person name="Guo X."/>
            <person name="Li L."/>
            <person name="Luo R."/>
            <person name="Xu F."/>
            <person name="Yang P."/>
            <person name="Zhang L."/>
            <person name="Wang X."/>
            <person name="Qi H."/>
            <person name="Xiong Z."/>
            <person name="Que H."/>
            <person name="Xie Y."/>
            <person name="Holland P.W."/>
            <person name="Paps J."/>
            <person name="Zhu Y."/>
            <person name="Wu F."/>
            <person name="Chen Y."/>
            <person name="Wang J."/>
            <person name="Peng C."/>
            <person name="Meng J."/>
            <person name="Yang L."/>
            <person name="Liu J."/>
            <person name="Wen B."/>
            <person name="Zhang N."/>
            <person name="Huang Z."/>
            <person name="Zhu Q."/>
            <person name="Feng Y."/>
            <person name="Mount A."/>
            <person name="Hedgecock D."/>
            <person name="Xu Z."/>
            <person name="Liu Y."/>
            <person name="Domazet-Loso T."/>
            <person name="Du Y."/>
            <person name="Sun X."/>
            <person name="Zhang S."/>
            <person name="Liu B."/>
            <person name="Cheng P."/>
            <person name="Jiang X."/>
            <person name="Li J."/>
            <person name="Fan D."/>
            <person name="Wang W."/>
            <person name="Fu W."/>
            <person name="Wang T."/>
            <person name="Wang B."/>
            <person name="Zhang J."/>
            <person name="Peng Z."/>
            <person name="Li Y."/>
            <person name="Li N."/>
            <person name="Wang J."/>
            <person name="Chen M."/>
            <person name="He Y."/>
            <person name="Tan F."/>
            <person name="Song X."/>
            <person name="Zheng Q."/>
            <person name="Huang R."/>
            <person name="Yang H."/>
            <person name="Du X."/>
            <person name="Chen L."/>
            <person name="Yang M."/>
            <person name="Gaffney P.M."/>
            <person name="Wang S."/>
            <person name="Luo L."/>
            <person name="She Z."/>
            <person name="Ming Y."/>
            <person name="Huang W."/>
            <person name="Zhang S."/>
            <person name="Huang B."/>
            <person name="Zhang Y."/>
            <person name="Qu T."/>
            <person name="Ni P."/>
            <person name="Miao G."/>
            <person name="Wang J."/>
            <person name="Wang Q."/>
            <person name="Steinberg C.E."/>
            <person name="Wang H."/>
            <person name="Li N."/>
            <person name="Qian L."/>
            <person name="Zhang G."/>
            <person name="Li Y."/>
            <person name="Yang H."/>
            <person name="Liu X."/>
            <person name="Wang J."/>
            <person name="Yin Y."/>
            <person name="Wang J."/>
        </authorList>
    </citation>
    <scope>NUCLEOTIDE SEQUENCE [LARGE SCALE GENOMIC DNA]</scope>
    <source>
        <strain evidence="1">05x7-T-G4-1.051#20</strain>
    </source>
</reference>
<dbReference type="EMBL" id="JH823081">
    <property type="protein sequence ID" value="EKC17322.1"/>
    <property type="molecule type" value="Genomic_DNA"/>
</dbReference>
<dbReference type="AlphaFoldDB" id="K1P0Q4"/>
<dbReference type="InParanoid" id="K1P0Q4"/>